<dbReference type="SUPFAM" id="SSF52540">
    <property type="entry name" value="P-loop containing nucleoside triphosphate hydrolases"/>
    <property type="match status" value="1"/>
</dbReference>
<dbReference type="EMBL" id="CP010904">
    <property type="protein sequence ID" value="AKJ64449.1"/>
    <property type="molecule type" value="Genomic_DNA"/>
</dbReference>
<dbReference type="KEGG" id="vbl:L21SP4_01201"/>
<dbReference type="Gene3D" id="3.40.50.300">
    <property type="entry name" value="P-loop containing nucleotide triphosphate hydrolases"/>
    <property type="match status" value="1"/>
</dbReference>
<dbReference type="InterPro" id="IPR027417">
    <property type="entry name" value="P-loop_NTPase"/>
</dbReference>
<organism evidence="1 2">
    <name type="scientific">Kiritimatiella glycovorans</name>
    <dbReference type="NCBI Taxonomy" id="1307763"/>
    <lineage>
        <taxon>Bacteria</taxon>
        <taxon>Pseudomonadati</taxon>
        <taxon>Kiritimatiellota</taxon>
        <taxon>Kiritimatiellia</taxon>
        <taxon>Kiritimatiellales</taxon>
        <taxon>Kiritimatiellaceae</taxon>
        <taxon>Kiritimatiella</taxon>
    </lineage>
</organism>
<reference evidence="1 2" key="2">
    <citation type="journal article" date="2016" name="ISME J.">
        <title>Characterization of the first cultured representative of Verrucomicrobia subdivision 5 indicates the proposal of a novel phylum.</title>
        <authorList>
            <person name="Spring S."/>
            <person name="Bunk B."/>
            <person name="Sproer C."/>
            <person name="Schumann P."/>
            <person name="Rohde M."/>
            <person name="Tindall B.J."/>
            <person name="Klenk H.P."/>
        </authorList>
    </citation>
    <scope>NUCLEOTIDE SEQUENCE [LARGE SCALE GENOMIC DNA]</scope>
    <source>
        <strain evidence="1 2">L21-Fru-AB</strain>
    </source>
</reference>
<protein>
    <recommendedName>
        <fullName evidence="3">Sulfotransferase domain protein</fullName>
    </recommendedName>
</protein>
<evidence type="ECO:0000313" key="1">
    <source>
        <dbReference type="EMBL" id="AKJ64449.1"/>
    </source>
</evidence>
<keyword evidence="2" id="KW-1185">Reference proteome</keyword>
<dbReference type="OrthoDB" id="7540582at2"/>
<name>A0A0G3EJZ2_9BACT</name>
<dbReference type="Pfam" id="PF13469">
    <property type="entry name" value="Sulfotransfer_3"/>
    <property type="match status" value="1"/>
</dbReference>
<dbReference type="AlphaFoldDB" id="A0A0G3EJZ2"/>
<dbReference type="STRING" id="1307763.L21SP4_01201"/>
<dbReference type="Proteomes" id="UP000035268">
    <property type="component" value="Chromosome"/>
</dbReference>
<proteinExistence type="predicted"/>
<accession>A0A0G3EJZ2</accession>
<sequence>MSGGEEVILHVGYPKSASTYLQQCIFPQLGDQSNLAPESRETKMLPFLADMDPEVLRERAGACRVPGPEPGRRHIVSCEDWVELWFRGIEDLLLRAAELNGLDPTPYEPRNARIVENLARTWPGAKVLIVVREPLAWAISKYRMHYRHHQTSAPIEELLVPELEGYDGTVARFREAFGADRVRVVPFEWILEDPQRFAEAAAKLIAPGATVRAPHTPSNQGALYRREVAVMRDKAHLKQTLRPTGARATLAEKARYEAARFWVKTVHRARYALQYGNRRDRVVVPESSRKELRPVLEACSRRLSEMTDIDFAALGYGG</sequence>
<dbReference type="RefSeq" id="WP_052881779.1">
    <property type="nucleotide sequence ID" value="NZ_CP010904.1"/>
</dbReference>
<evidence type="ECO:0008006" key="3">
    <source>
        <dbReference type="Google" id="ProtNLM"/>
    </source>
</evidence>
<gene>
    <name evidence="1" type="ORF">L21SP4_01201</name>
</gene>
<evidence type="ECO:0000313" key="2">
    <source>
        <dbReference type="Proteomes" id="UP000035268"/>
    </source>
</evidence>
<reference evidence="2" key="1">
    <citation type="submission" date="2015-02" db="EMBL/GenBank/DDBJ databases">
        <title>Description and complete genome sequence of the first cultured representative of the subdivision 5 of the Verrucomicrobia phylum.</title>
        <authorList>
            <person name="Spring S."/>
            <person name="Bunk B."/>
            <person name="Sproer C."/>
            <person name="Klenk H.-P."/>
        </authorList>
    </citation>
    <scope>NUCLEOTIDE SEQUENCE [LARGE SCALE GENOMIC DNA]</scope>
    <source>
        <strain evidence="2">L21-Fru-AB</strain>
    </source>
</reference>